<sequence length="52" mass="5941">MFKSQNSQRKFDYCRSDTRLFEENSSAIVEKLSKIASNNSNLQPDGALLNML</sequence>
<proteinExistence type="predicted"/>
<comment type="caution">
    <text evidence="1">The sequence shown here is derived from an EMBL/GenBank/DDBJ whole genome shotgun (WGS) entry which is preliminary data.</text>
</comment>
<organism evidence="1 2">
    <name type="scientific">Persicobacter diffluens</name>
    <dbReference type="NCBI Taxonomy" id="981"/>
    <lineage>
        <taxon>Bacteria</taxon>
        <taxon>Pseudomonadati</taxon>
        <taxon>Bacteroidota</taxon>
        <taxon>Cytophagia</taxon>
        <taxon>Cytophagales</taxon>
        <taxon>Persicobacteraceae</taxon>
        <taxon>Persicobacter</taxon>
    </lineage>
</organism>
<evidence type="ECO:0000313" key="1">
    <source>
        <dbReference type="EMBL" id="GJM63194.1"/>
    </source>
</evidence>
<gene>
    <name evidence="1" type="ORF">PEDI_37460</name>
</gene>
<evidence type="ECO:0000313" key="2">
    <source>
        <dbReference type="Proteomes" id="UP001310022"/>
    </source>
</evidence>
<dbReference type="Proteomes" id="UP001310022">
    <property type="component" value="Unassembled WGS sequence"/>
</dbReference>
<name>A0AAN4VZY8_9BACT</name>
<dbReference type="EMBL" id="BQKE01000002">
    <property type="protein sequence ID" value="GJM63194.1"/>
    <property type="molecule type" value="Genomic_DNA"/>
</dbReference>
<accession>A0AAN4VZY8</accession>
<reference evidence="1 2" key="1">
    <citation type="submission" date="2021-12" db="EMBL/GenBank/DDBJ databases">
        <title>Genome sequencing of bacteria with rrn-lacking chromosome and rrn-plasmid.</title>
        <authorList>
            <person name="Anda M."/>
            <person name="Iwasaki W."/>
        </authorList>
    </citation>
    <scope>NUCLEOTIDE SEQUENCE [LARGE SCALE GENOMIC DNA]</scope>
    <source>
        <strain evidence="1 2">NBRC 15940</strain>
    </source>
</reference>
<keyword evidence="2" id="KW-1185">Reference proteome</keyword>
<protein>
    <submittedName>
        <fullName evidence="1">Uncharacterized protein</fullName>
    </submittedName>
</protein>
<dbReference type="AlphaFoldDB" id="A0AAN4VZY8"/>